<feature type="chain" id="PRO_5018271753" description="Outer membrane protein beta-barrel domain-containing protein" evidence="1">
    <location>
        <begin position="23"/>
        <end position="305"/>
    </location>
</feature>
<evidence type="ECO:0000313" key="3">
    <source>
        <dbReference type="Proteomes" id="UP000265509"/>
    </source>
</evidence>
<keyword evidence="3" id="KW-1185">Reference proteome</keyword>
<dbReference type="AlphaFoldDB" id="A0A3L7DYY1"/>
<dbReference type="SUPFAM" id="SSF56935">
    <property type="entry name" value="Porins"/>
    <property type="match status" value="1"/>
</dbReference>
<accession>A0A3L7DYY1</accession>
<gene>
    <name evidence="2" type="ORF">DWB85_07540</name>
</gene>
<name>A0A3L7DYY1_9GAMM</name>
<dbReference type="EMBL" id="QRAN01000006">
    <property type="protein sequence ID" value="RLQ22464.1"/>
    <property type="molecule type" value="Genomic_DNA"/>
</dbReference>
<evidence type="ECO:0008006" key="4">
    <source>
        <dbReference type="Google" id="ProtNLM"/>
    </source>
</evidence>
<organism evidence="2 3">
    <name type="scientific">Seongchinamella sediminis</name>
    <dbReference type="NCBI Taxonomy" id="2283635"/>
    <lineage>
        <taxon>Bacteria</taxon>
        <taxon>Pseudomonadati</taxon>
        <taxon>Pseudomonadota</taxon>
        <taxon>Gammaproteobacteria</taxon>
        <taxon>Cellvibrionales</taxon>
        <taxon>Halieaceae</taxon>
        <taxon>Seongchinamella</taxon>
    </lineage>
</organism>
<proteinExistence type="predicted"/>
<reference evidence="2 3" key="1">
    <citation type="submission" date="2018-07" db="EMBL/GenBank/DDBJ databases">
        <title>Halioglobus sp. genome submission.</title>
        <authorList>
            <person name="Ye M.-Q."/>
            <person name="Du Z.-J."/>
        </authorList>
    </citation>
    <scope>NUCLEOTIDE SEQUENCE [LARGE SCALE GENOMIC DNA]</scope>
    <source>
        <strain evidence="2 3">U0301</strain>
    </source>
</reference>
<sequence length="305" mass="33423">MPMTRFYSLFCLLALFAVQAGASDAGNPARGPWVWSVAGGALHQVDTDFEDAEGGFSVNRAFLQASSGYAWDRRNSVSLSLGWGSSNYVFADDARIEGLRPWQRIEDYRLSLPIRFSVGEKSDYIVIPSVRSYAERGASLSDGRSEGLIAGMGWRFSDRLTLGPGFGWYSELGGGSNAFPILVVDWQITDRLALQTGRGLAASQGPGFTLAYRLNERWRLSALARYEKIRFALDDGQAQSAIGEDRSAPLLISVDYSPWPMTSASLFLGAELNGELSLETGRGKQVASTNYETAPVFGFSFRSRF</sequence>
<evidence type="ECO:0000256" key="1">
    <source>
        <dbReference type="SAM" id="SignalP"/>
    </source>
</evidence>
<keyword evidence="1" id="KW-0732">Signal</keyword>
<protein>
    <recommendedName>
        <fullName evidence="4">Outer membrane protein beta-barrel domain-containing protein</fullName>
    </recommendedName>
</protein>
<feature type="signal peptide" evidence="1">
    <location>
        <begin position="1"/>
        <end position="22"/>
    </location>
</feature>
<comment type="caution">
    <text evidence="2">The sequence shown here is derived from an EMBL/GenBank/DDBJ whole genome shotgun (WGS) entry which is preliminary data.</text>
</comment>
<dbReference type="Proteomes" id="UP000265509">
    <property type="component" value="Unassembled WGS sequence"/>
</dbReference>
<evidence type="ECO:0000313" key="2">
    <source>
        <dbReference type="EMBL" id="RLQ22464.1"/>
    </source>
</evidence>